<name>A0A2A9HG92_TEPT2</name>
<dbReference type="PANTHER" id="PTHR38659">
    <property type="entry name" value="METAL-DEPENDENT PHOSPHOHYDROLASE"/>
    <property type="match status" value="1"/>
</dbReference>
<dbReference type="AlphaFoldDB" id="A0A2A9HG92"/>
<sequence>MHREDAWQILLDYTQEERTRKHGIAVEAVMQAYARLLHEDEEKWGIVGLLHDFDWEIHPTEELHPMEGSKLLAARGVPEDIRYAILCHAPFLGLEYRSTMDRAIYACDELSGFVIACALVKPDRSLSSVEPATVRKKMKDKAFARGVRREDLVNGARDLGVDLDEHIRFVTDALKPVAHLLGVNP</sequence>
<dbReference type="Gene3D" id="1.10.3210.10">
    <property type="entry name" value="Hypothetical protein af1432"/>
    <property type="match status" value="1"/>
</dbReference>
<dbReference type="PANTHER" id="PTHR38659:SF1">
    <property type="entry name" value="METAL DEPENDENT PHOSPHOHYDROLASE"/>
    <property type="match status" value="1"/>
</dbReference>
<dbReference type="InterPro" id="IPR006674">
    <property type="entry name" value="HD_domain"/>
</dbReference>
<organism evidence="2 3">
    <name type="scientific">Tepidiforma thermophila (strain KCTC 52669 / CGMCC 1.13589 / G233)</name>
    <dbReference type="NCBI Taxonomy" id="2761530"/>
    <lineage>
        <taxon>Bacteria</taxon>
        <taxon>Bacillati</taxon>
        <taxon>Chloroflexota</taxon>
        <taxon>Tepidiformia</taxon>
        <taxon>Tepidiformales</taxon>
        <taxon>Tepidiformaceae</taxon>
        <taxon>Tepidiforma</taxon>
    </lineage>
</organism>
<proteinExistence type="predicted"/>
<dbReference type="SUPFAM" id="SSF109604">
    <property type="entry name" value="HD-domain/PDEase-like"/>
    <property type="match status" value="1"/>
</dbReference>
<feature type="domain" description="HD" evidence="1">
    <location>
        <begin position="21"/>
        <end position="108"/>
    </location>
</feature>
<comment type="caution">
    <text evidence="2">The sequence shown here is derived from an EMBL/GenBank/DDBJ whole genome shotgun (WGS) entry which is preliminary data.</text>
</comment>
<reference evidence="2 3" key="1">
    <citation type="submission" date="2017-09" db="EMBL/GenBank/DDBJ databases">
        <title>Sequencing the genomes of two abundant thermophiles in Great Basin hot springs: Thermocrinis jamiesonii and novel Chloroflexi Thermoflexus hugenholtzii.</title>
        <authorList>
            <person name="Hedlund B."/>
        </authorList>
    </citation>
    <scope>NUCLEOTIDE SEQUENCE [LARGE SCALE GENOMIC DNA]</scope>
    <source>
        <strain evidence="2 3">G233</strain>
    </source>
</reference>
<keyword evidence="3" id="KW-1185">Reference proteome</keyword>
<dbReference type="Proteomes" id="UP000223071">
    <property type="component" value="Unassembled WGS sequence"/>
</dbReference>
<accession>A0A2A9HG92</accession>
<dbReference type="GO" id="GO:0016787">
    <property type="term" value="F:hydrolase activity"/>
    <property type="evidence" value="ECO:0007669"/>
    <property type="project" value="UniProtKB-KW"/>
</dbReference>
<protein>
    <submittedName>
        <fullName evidence="2">Metal dependent phosphohydrolase</fullName>
    </submittedName>
</protein>
<dbReference type="RefSeq" id="WP_098503273.1">
    <property type="nucleotide sequence ID" value="NZ_PDJQ01000001.1"/>
</dbReference>
<evidence type="ECO:0000313" key="2">
    <source>
        <dbReference type="EMBL" id="PFG73839.1"/>
    </source>
</evidence>
<evidence type="ECO:0000259" key="1">
    <source>
        <dbReference type="Pfam" id="PF01966"/>
    </source>
</evidence>
<gene>
    <name evidence="2" type="ORF">A9A59_1045</name>
</gene>
<dbReference type="EMBL" id="PDJQ01000001">
    <property type="protein sequence ID" value="PFG73839.1"/>
    <property type="molecule type" value="Genomic_DNA"/>
</dbReference>
<dbReference type="Pfam" id="PF01966">
    <property type="entry name" value="HD"/>
    <property type="match status" value="1"/>
</dbReference>
<keyword evidence="2" id="KW-0378">Hydrolase</keyword>
<evidence type="ECO:0000313" key="3">
    <source>
        <dbReference type="Proteomes" id="UP000223071"/>
    </source>
</evidence>